<keyword evidence="2" id="KW-1185">Reference proteome</keyword>
<reference evidence="1" key="1">
    <citation type="journal article" date="2022" name="Plant J.">
        <title>Strategies of tolerance reflected in two North American maple genomes.</title>
        <authorList>
            <person name="McEvoy S.L."/>
            <person name="Sezen U.U."/>
            <person name="Trouern-Trend A."/>
            <person name="McMahon S.M."/>
            <person name="Schaberg P.G."/>
            <person name="Yang J."/>
            <person name="Wegrzyn J.L."/>
            <person name="Swenson N.G."/>
        </authorList>
    </citation>
    <scope>NUCLEOTIDE SEQUENCE</scope>
    <source>
        <strain evidence="1">NS2018</strain>
    </source>
</reference>
<gene>
    <name evidence="1" type="ORF">LWI29_015490</name>
</gene>
<dbReference type="EMBL" id="JAUESC010000002">
    <property type="protein sequence ID" value="KAK0604419.1"/>
    <property type="molecule type" value="Genomic_DNA"/>
</dbReference>
<evidence type="ECO:0000313" key="1">
    <source>
        <dbReference type="EMBL" id="KAK0604419.1"/>
    </source>
</evidence>
<organism evidence="1 2">
    <name type="scientific">Acer saccharum</name>
    <name type="common">Sugar maple</name>
    <dbReference type="NCBI Taxonomy" id="4024"/>
    <lineage>
        <taxon>Eukaryota</taxon>
        <taxon>Viridiplantae</taxon>
        <taxon>Streptophyta</taxon>
        <taxon>Embryophyta</taxon>
        <taxon>Tracheophyta</taxon>
        <taxon>Spermatophyta</taxon>
        <taxon>Magnoliopsida</taxon>
        <taxon>eudicotyledons</taxon>
        <taxon>Gunneridae</taxon>
        <taxon>Pentapetalae</taxon>
        <taxon>rosids</taxon>
        <taxon>malvids</taxon>
        <taxon>Sapindales</taxon>
        <taxon>Sapindaceae</taxon>
        <taxon>Hippocastanoideae</taxon>
        <taxon>Acereae</taxon>
        <taxon>Acer</taxon>
    </lineage>
</organism>
<sequence length="128" mass="13378">MEARLWDTSFALREIAWISVVGEQLVFVWCGGIAGAIRCGDEAVAIRFGGAAVVIRCGSVMEQVWWVFGTGGAVIGAKEVNKGGGCTALAREEDGEVGGGVSCVANSAEEWEWVTGTDMDPSIAFSSS</sequence>
<accession>A0AA39VZN2</accession>
<dbReference type="AlphaFoldDB" id="A0AA39VZN2"/>
<proteinExistence type="predicted"/>
<comment type="caution">
    <text evidence="1">The sequence shown here is derived from an EMBL/GenBank/DDBJ whole genome shotgun (WGS) entry which is preliminary data.</text>
</comment>
<dbReference type="Proteomes" id="UP001168877">
    <property type="component" value="Unassembled WGS sequence"/>
</dbReference>
<reference evidence="1" key="2">
    <citation type="submission" date="2023-06" db="EMBL/GenBank/DDBJ databases">
        <authorList>
            <person name="Swenson N.G."/>
            <person name="Wegrzyn J.L."/>
            <person name="Mcevoy S.L."/>
        </authorList>
    </citation>
    <scope>NUCLEOTIDE SEQUENCE</scope>
    <source>
        <strain evidence="1">NS2018</strain>
        <tissue evidence="1">Leaf</tissue>
    </source>
</reference>
<name>A0AA39VZN2_ACESA</name>
<protein>
    <submittedName>
        <fullName evidence="1">Uncharacterized protein</fullName>
    </submittedName>
</protein>
<evidence type="ECO:0000313" key="2">
    <source>
        <dbReference type="Proteomes" id="UP001168877"/>
    </source>
</evidence>